<evidence type="ECO:0000256" key="2">
    <source>
        <dbReference type="ARBA" id="ARBA00023136"/>
    </source>
</evidence>
<keyword evidence="1 6" id="KW-0732">Signal</keyword>
<dbReference type="HAMAP" id="MF_00924">
    <property type="entry name" value="OM_assembly_BamC"/>
    <property type="match status" value="1"/>
</dbReference>
<gene>
    <name evidence="6 7" type="primary">bamC</name>
    <name evidence="7" type="ORF">ACI2JU_20885</name>
</gene>
<evidence type="ECO:0000256" key="5">
    <source>
        <dbReference type="ARBA" id="ARBA00023288"/>
    </source>
</evidence>
<comment type="function">
    <text evidence="6">Part of the outer membrane protein assembly complex, which is involved in assembly and insertion of beta-barrel proteins into the outer membrane.</text>
</comment>
<dbReference type="Gene3D" id="3.30.310.170">
    <property type="entry name" value="Outer membrane protein assembly factor BamC"/>
    <property type="match status" value="1"/>
</dbReference>
<evidence type="ECO:0000313" key="8">
    <source>
        <dbReference type="Proteomes" id="UP001620262"/>
    </source>
</evidence>
<sequence>MQYWIPKALAVSVLVSLSGCGVFTDEAHQKRNYRASEPVQVPGQLAQPALDPIYKMDVAEYDNNPDSTNYRPPAQVLTVAKGSWVEEGDKQARVYFDKNDGIADLDEFIWDSVHAVLAEHQTKAIKQDKLLGSIETDWYAIIKPEEGWLWDSDTAVSEQRFIFTIEEKSHQRTASLSAKLAEYKSKDVPLTPVLQQQLEVRALNQVVAEFDYRYRQLEVEIRKQQGIISLEMGFDNKGNAALVTEQDYFVIFDRFSGFLERLSFTIVEIDQERGLITADYNKPESSVWDSIWGEELAELPIENGQYQILVSRTKEGGTSLTWMDDEGTTLEPGTMNDLQQALESALRQRGIKI</sequence>
<keyword evidence="5 6" id="KW-0449">Lipoprotein</keyword>
<keyword evidence="4 6" id="KW-0998">Cell outer membrane</keyword>
<comment type="similarity">
    <text evidence="6">Belongs to the BamC family.</text>
</comment>
<keyword evidence="3 6" id="KW-0564">Palmitate</keyword>
<evidence type="ECO:0000256" key="6">
    <source>
        <dbReference type="HAMAP-Rule" id="MF_00924"/>
    </source>
</evidence>
<dbReference type="InterPro" id="IPR010653">
    <property type="entry name" value="NlpB/DapX"/>
</dbReference>
<comment type="caution">
    <text evidence="7">The sequence shown here is derived from an EMBL/GenBank/DDBJ whole genome shotgun (WGS) entry which is preliminary data.</text>
</comment>
<protein>
    <recommendedName>
        <fullName evidence="6">Outer membrane protein assembly factor BamC</fullName>
    </recommendedName>
</protein>
<dbReference type="PROSITE" id="PS51257">
    <property type="entry name" value="PROKAR_LIPOPROTEIN"/>
    <property type="match status" value="1"/>
</dbReference>
<dbReference type="Proteomes" id="UP001620262">
    <property type="component" value="Unassembled WGS sequence"/>
</dbReference>
<name>A0ABW8L2R4_9GAMM</name>
<comment type="subunit">
    <text evidence="6">Part of the Bam complex.</text>
</comment>
<evidence type="ECO:0000256" key="1">
    <source>
        <dbReference type="ARBA" id="ARBA00022729"/>
    </source>
</evidence>
<accession>A0ABW8L2R4</accession>
<dbReference type="RefSeq" id="WP_149982888.1">
    <property type="nucleotide sequence ID" value="NZ_CABVLM010000015.1"/>
</dbReference>
<organism evidence="7 8">
    <name type="scientific">Pseudoalteromonas rhizosphaerae</name>
    <dbReference type="NCBI Taxonomy" id="2518973"/>
    <lineage>
        <taxon>Bacteria</taxon>
        <taxon>Pseudomonadati</taxon>
        <taxon>Pseudomonadota</taxon>
        <taxon>Gammaproteobacteria</taxon>
        <taxon>Alteromonadales</taxon>
        <taxon>Pseudoalteromonadaceae</taxon>
        <taxon>Pseudoalteromonas</taxon>
    </lineage>
</organism>
<reference evidence="7 8" key="1">
    <citation type="submission" date="2024-11" db="EMBL/GenBank/DDBJ databases">
        <title>The Natural Products Discovery Center: Release of the First 8490 Sequenced Strains for Exploring Actinobacteria Biosynthetic Diversity.</title>
        <authorList>
            <person name="Kalkreuter E."/>
            <person name="Kautsar S.A."/>
            <person name="Yang D."/>
            <person name="Bader C.D."/>
            <person name="Teijaro C.N."/>
            <person name="Fluegel L."/>
            <person name="Davis C.M."/>
            <person name="Simpson J.R."/>
            <person name="Lauterbach L."/>
            <person name="Steele A.D."/>
            <person name="Gui C."/>
            <person name="Meng S."/>
            <person name="Li G."/>
            <person name="Viehrig K."/>
            <person name="Ye F."/>
            <person name="Su P."/>
            <person name="Kiefer A.F."/>
            <person name="Nichols A."/>
            <person name="Cepeda A.J."/>
            <person name="Yan W."/>
            <person name="Fan B."/>
            <person name="Jiang Y."/>
            <person name="Adhikari A."/>
            <person name="Zheng C.-J."/>
            <person name="Schuster L."/>
            <person name="Cowan T.M."/>
            <person name="Smanski M.J."/>
            <person name="Chevrette M.G."/>
            <person name="De Carvalho L.P.S."/>
            <person name="Shen B."/>
        </authorList>
    </citation>
    <scope>NUCLEOTIDE SEQUENCE [LARGE SCALE GENOMIC DNA]</scope>
    <source>
        <strain evidence="7 8">NPDC078403</strain>
    </source>
</reference>
<dbReference type="Gene3D" id="3.30.530.50">
    <property type="match status" value="1"/>
</dbReference>
<evidence type="ECO:0000256" key="3">
    <source>
        <dbReference type="ARBA" id="ARBA00023139"/>
    </source>
</evidence>
<dbReference type="InterPro" id="IPR042268">
    <property type="entry name" value="BamC_C"/>
</dbReference>
<keyword evidence="2 6" id="KW-0472">Membrane</keyword>
<keyword evidence="8" id="KW-1185">Reference proteome</keyword>
<dbReference type="EMBL" id="JBJDOT010000042">
    <property type="protein sequence ID" value="MFK3866307.1"/>
    <property type="molecule type" value="Genomic_DNA"/>
</dbReference>
<proteinExistence type="inferred from homology"/>
<dbReference type="InterPro" id="IPR014524">
    <property type="entry name" value="BamC"/>
</dbReference>
<evidence type="ECO:0000313" key="7">
    <source>
        <dbReference type="EMBL" id="MFK3866307.1"/>
    </source>
</evidence>
<evidence type="ECO:0000256" key="4">
    <source>
        <dbReference type="ARBA" id="ARBA00023237"/>
    </source>
</evidence>
<dbReference type="Pfam" id="PF06804">
    <property type="entry name" value="Lipoprotein_18"/>
    <property type="match status" value="1"/>
</dbReference>
<comment type="subcellular location">
    <subcellularLocation>
        <location evidence="6">Cell outer membrane</location>
        <topology evidence="6">Lipid-anchor</topology>
    </subcellularLocation>
</comment>